<dbReference type="PANTHER" id="PTHR32009:SF159">
    <property type="entry name" value="TIR DOMAIN-CONTAINING PROTEIN"/>
    <property type="match status" value="1"/>
</dbReference>
<protein>
    <submittedName>
        <fullName evidence="4">TMV resistance protein N-like</fullName>
    </submittedName>
</protein>
<proteinExistence type="predicted"/>
<feature type="domain" description="TIR" evidence="2">
    <location>
        <begin position="6"/>
        <end position="158"/>
    </location>
</feature>
<evidence type="ECO:0000259" key="2">
    <source>
        <dbReference type="PROSITE" id="PS50104"/>
    </source>
</evidence>
<dbReference type="Gene3D" id="3.40.50.10140">
    <property type="entry name" value="Toll/interleukin-1 receptor homology (TIR) domain"/>
    <property type="match status" value="1"/>
</dbReference>
<dbReference type="FunFam" id="3.40.50.10140:FF:000007">
    <property type="entry name" value="Disease resistance protein (TIR-NBS-LRR class)"/>
    <property type="match status" value="1"/>
</dbReference>
<dbReference type="RefSeq" id="XP_012574066.1">
    <property type="nucleotide sequence ID" value="XM_012718612.2"/>
</dbReference>
<dbReference type="PROSITE" id="PS50104">
    <property type="entry name" value="TIR"/>
    <property type="match status" value="1"/>
</dbReference>
<reference evidence="4" key="2">
    <citation type="submission" date="2025-08" db="UniProtKB">
        <authorList>
            <consortium name="RefSeq"/>
        </authorList>
    </citation>
    <scope>IDENTIFICATION</scope>
    <source>
        <tissue evidence="4">Etiolated seedlings</tissue>
    </source>
</reference>
<dbReference type="OrthoDB" id="1431171at2759"/>
<dbReference type="InterPro" id="IPR000157">
    <property type="entry name" value="TIR_dom"/>
</dbReference>
<sequence length="158" mass="18289">MSSSDHKYDVFISFRGEDTRKTFTSQLHKALCKDNIETFVDYNLKRGDEVGPSLTEAISYSRISVVIFSENYANSKWCLVELAHIMECRRFYEHVVIPVFYEIEPSHVRYQEGSYKTAFARYEAEANISRNFANSLIEWKAALASAANISGWVSRTYR</sequence>
<dbReference type="Pfam" id="PF01582">
    <property type="entry name" value="TIR"/>
    <property type="match status" value="1"/>
</dbReference>
<dbReference type="SMART" id="SM00255">
    <property type="entry name" value="TIR"/>
    <property type="match status" value="1"/>
</dbReference>
<keyword evidence="3" id="KW-1185">Reference proteome</keyword>
<name>A0A1S3EGI8_CICAR</name>
<keyword evidence="1" id="KW-0520">NAD</keyword>
<organism evidence="3 4">
    <name type="scientific">Cicer arietinum</name>
    <name type="common">Chickpea</name>
    <name type="synonym">Garbanzo</name>
    <dbReference type="NCBI Taxonomy" id="3827"/>
    <lineage>
        <taxon>Eukaryota</taxon>
        <taxon>Viridiplantae</taxon>
        <taxon>Streptophyta</taxon>
        <taxon>Embryophyta</taxon>
        <taxon>Tracheophyta</taxon>
        <taxon>Spermatophyta</taxon>
        <taxon>Magnoliopsida</taxon>
        <taxon>eudicotyledons</taxon>
        <taxon>Gunneridae</taxon>
        <taxon>Pentapetalae</taxon>
        <taxon>rosids</taxon>
        <taxon>fabids</taxon>
        <taxon>Fabales</taxon>
        <taxon>Fabaceae</taxon>
        <taxon>Papilionoideae</taxon>
        <taxon>50 kb inversion clade</taxon>
        <taxon>NPAAA clade</taxon>
        <taxon>Hologalegina</taxon>
        <taxon>IRL clade</taxon>
        <taxon>Cicereae</taxon>
        <taxon>Cicer</taxon>
    </lineage>
</organism>
<dbReference type="AlphaFoldDB" id="A0A1S3EGI8"/>
<evidence type="ECO:0000313" key="4">
    <source>
        <dbReference type="RefSeq" id="XP_012574066.1"/>
    </source>
</evidence>
<accession>A0A1S3EGI8</accession>
<evidence type="ECO:0000256" key="1">
    <source>
        <dbReference type="ARBA" id="ARBA00023027"/>
    </source>
</evidence>
<dbReference type="PANTHER" id="PTHR32009">
    <property type="entry name" value="TMV RESISTANCE PROTEIN N-LIKE"/>
    <property type="match status" value="1"/>
</dbReference>
<dbReference type="InterPro" id="IPR035897">
    <property type="entry name" value="Toll_tir_struct_dom_sf"/>
</dbReference>
<dbReference type="STRING" id="3827.A0A1S3EGI8"/>
<reference evidence="3" key="1">
    <citation type="journal article" date="2013" name="Nat. Biotechnol.">
        <title>Draft genome sequence of chickpea (Cicer arietinum) provides a resource for trait improvement.</title>
        <authorList>
            <person name="Varshney R.K."/>
            <person name="Song C."/>
            <person name="Saxena R.K."/>
            <person name="Azam S."/>
            <person name="Yu S."/>
            <person name="Sharpe A.G."/>
            <person name="Cannon S."/>
            <person name="Baek J."/>
            <person name="Rosen B.D."/>
            <person name="Tar'an B."/>
            <person name="Millan T."/>
            <person name="Zhang X."/>
            <person name="Ramsay L.D."/>
            <person name="Iwata A."/>
            <person name="Wang Y."/>
            <person name="Nelson W."/>
            <person name="Farmer A.D."/>
            <person name="Gaur P.M."/>
            <person name="Soderlund C."/>
            <person name="Penmetsa R.V."/>
            <person name="Xu C."/>
            <person name="Bharti A.K."/>
            <person name="He W."/>
            <person name="Winter P."/>
            <person name="Zhao S."/>
            <person name="Hane J.K."/>
            <person name="Carrasquilla-Garcia N."/>
            <person name="Condie J.A."/>
            <person name="Upadhyaya H.D."/>
            <person name="Luo M.C."/>
            <person name="Thudi M."/>
            <person name="Gowda C.L."/>
            <person name="Singh N.P."/>
            <person name="Lichtenzveig J."/>
            <person name="Gali K.K."/>
            <person name="Rubio J."/>
            <person name="Nadarajan N."/>
            <person name="Dolezel J."/>
            <person name="Bansal K.C."/>
            <person name="Xu X."/>
            <person name="Edwards D."/>
            <person name="Zhang G."/>
            <person name="Kahl G."/>
            <person name="Gil J."/>
            <person name="Singh K.B."/>
            <person name="Datta S.K."/>
            <person name="Jackson S.A."/>
            <person name="Wang J."/>
            <person name="Cook D.R."/>
        </authorList>
    </citation>
    <scope>NUCLEOTIDE SEQUENCE [LARGE SCALE GENOMIC DNA]</scope>
    <source>
        <strain evidence="3">cv. CDC Frontier</strain>
    </source>
</reference>
<dbReference type="SUPFAM" id="SSF52200">
    <property type="entry name" value="Toll/Interleukin receptor TIR domain"/>
    <property type="match status" value="1"/>
</dbReference>
<dbReference type="GO" id="GO:0007165">
    <property type="term" value="P:signal transduction"/>
    <property type="evidence" value="ECO:0007669"/>
    <property type="project" value="InterPro"/>
</dbReference>
<evidence type="ECO:0000313" key="3">
    <source>
        <dbReference type="Proteomes" id="UP000087171"/>
    </source>
</evidence>
<dbReference type="Proteomes" id="UP000087171">
    <property type="component" value="Chromosome Ca7"/>
</dbReference>
<gene>
    <name evidence="4" type="primary">LOC105852581</name>
</gene>